<sequence>MPLFKQIVGGSALVLASFATPLLAQSNDSLAPIFRTDQAPTTYVCDGTFRLQVSWMSIDANELISVTLPSSRSPQKNRTLLLPLSQSGSGMRYASDLASFHIKGDQAAFTSI</sequence>
<evidence type="ECO:0000313" key="1">
    <source>
        <dbReference type="EMBL" id="VAV99069.1"/>
    </source>
</evidence>
<feature type="non-terminal residue" evidence="1">
    <location>
        <position position="112"/>
    </location>
</feature>
<dbReference type="SUPFAM" id="SSF141488">
    <property type="entry name" value="YdhA-like"/>
    <property type="match status" value="1"/>
</dbReference>
<dbReference type="AlphaFoldDB" id="A0A3B0S498"/>
<accession>A0A3B0S498</accession>
<gene>
    <name evidence="1" type="ORF">MNBD_ALPHA04-514</name>
</gene>
<proteinExistence type="predicted"/>
<dbReference type="InterPro" id="IPR036328">
    <property type="entry name" value="MliC_sf"/>
</dbReference>
<reference evidence="1" key="1">
    <citation type="submission" date="2018-06" db="EMBL/GenBank/DDBJ databases">
        <authorList>
            <person name="Zhirakovskaya E."/>
        </authorList>
    </citation>
    <scope>NUCLEOTIDE SEQUENCE</scope>
</reference>
<organism evidence="1">
    <name type="scientific">hydrothermal vent metagenome</name>
    <dbReference type="NCBI Taxonomy" id="652676"/>
    <lineage>
        <taxon>unclassified sequences</taxon>
        <taxon>metagenomes</taxon>
        <taxon>ecological metagenomes</taxon>
    </lineage>
</organism>
<dbReference type="Gene3D" id="2.40.128.200">
    <property type="match status" value="1"/>
</dbReference>
<protein>
    <submittedName>
        <fullName evidence="1">Uncharacterized protein</fullName>
    </submittedName>
</protein>
<name>A0A3B0S498_9ZZZZ</name>
<dbReference type="EMBL" id="UOEF01000281">
    <property type="protein sequence ID" value="VAV99069.1"/>
    <property type="molecule type" value="Genomic_DNA"/>
</dbReference>